<dbReference type="AlphaFoldDB" id="X0VF61"/>
<sequence length="80" mass="9140">MPTETKESQLKLIHLVYGLLAAAVLVGIALGTVMNQQKVNTKEVDKKVDKEVFEQHSKQQTEQFEIIRTDIRNGFKDLKK</sequence>
<comment type="caution">
    <text evidence="2">The sequence shown here is derived from an EMBL/GenBank/DDBJ whole genome shotgun (WGS) entry which is preliminary data.</text>
</comment>
<name>X0VF61_9ZZZZ</name>
<protein>
    <submittedName>
        <fullName evidence="2">Uncharacterized protein</fullName>
    </submittedName>
</protein>
<keyword evidence="1" id="KW-1133">Transmembrane helix</keyword>
<gene>
    <name evidence="2" type="ORF">S01H1_37107</name>
</gene>
<evidence type="ECO:0000313" key="2">
    <source>
        <dbReference type="EMBL" id="GAG09882.1"/>
    </source>
</evidence>
<evidence type="ECO:0000256" key="1">
    <source>
        <dbReference type="SAM" id="Phobius"/>
    </source>
</evidence>
<keyword evidence="1" id="KW-0472">Membrane</keyword>
<proteinExistence type="predicted"/>
<organism evidence="2">
    <name type="scientific">marine sediment metagenome</name>
    <dbReference type="NCBI Taxonomy" id="412755"/>
    <lineage>
        <taxon>unclassified sequences</taxon>
        <taxon>metagenomes</taxon>
        <taxon>ecological metagenomes</taxon>
    </lineage>
</organism>
<accession>X0VF61</accession>
<keyword evidence="1" id="KW-0812">Transmembrane</keyword>
<reference evidence="2" key="1">
    <citation type="journal article" date="2014" name="Front. Microbiol.">
        <title>High frequency of phylogenetically diverse reductive dehalogenase-homologous genes in deep subseafloor sedimentary metagenomes.</title>
        <authorList>
            <person name="Kawai M."/>
            <person name="Futagami T."/>
            <person name="Toyoda A."/>
            <person name="Takaki Y."/>
            <person name="Nishi S."/>
            <person name="Hori S."/>
            <person name="Arai W."/>
            <person name="Tsubouchi T."/>
            <person name="Morono Y."/>
            <person name="Uchiyama I."/>
            <person name="Ito T."/>
            <person name="Fujiyama A."/>
            <person name="Inagaki F."/>
            <person name="Takami H."/>
        </authorList>
    </citation>
    <scope>NUCLEOTIDE SEQUENCE</scope>
    <source>
        <strain evidence="2">Expedition CK06-06</strain>
    </source>
</reference>
<feature type="transmembrane region" description="Helical" evidence="1">
    <location>
        <begin position="12"/>
        <end position="33"/>
    </location>
</feature>
<dbReference type="EMBL" id="BARS01023293">
    <property type="protein sequence ID" value="GAG09882.1"/>
    <property type="molecule type" value="Genomic_DNA"/>
</dbReference>